<evidence type="ECO:0000313" key="2">
    <source>
        <dbReference type="Proteomes" id="UP001165122"/>
    </source>
</evidence>
<name>A0A9W7KWM6_9STRA</name>
<protein>
    <submittedName>
        <fullName evidence="1">Uncharacterized protein</fullName>
    </submittedName>
</protein>
<comment type="caution">
    <text evidence="1">The sequence shown here is derived from an EMBL/GenBank/DDBJ whole genome shotgun (WGS) entry which is preliminary data.</text>
</comment>
<dbReference type="AlphaFoldDB" id="A0A9W7KWM6"/>
<gene>
    <name evidence="1" type="ORF">TrLO_g13059</name>
</gene>
<keyword evidence="2" id="KW-1185">Reference proteome</keyword>
<organism evidence="1 2">
    <name type="scientific">Triparma laevis f. longispina</name>
    <dbReference type="NCBI Taxonomy" id="1714387"/>
    <lineage>
        <taxon>Eukaryota</taxon>
        <taxon>Sar</taxon>
        <taxon>Stramenopiles</taxon>
        <taxon>Ochrophyta</taxon>
        <taxon>Bolidophyceae</taxon>
        <taxon>Parmales</taxon>
        <taxon>Triparmaceae</taxon>
        <taxon>Triparma</taxon>
    </lineage>
</organism>
<dbReference type="EMBL" id="BRXW01000209">
    <property type="protein sequence ID" value="GMI14209.1"/>
    <property type="molecule type" value="Genomic_DNA"/>
</dbReference>
<proteinExistence type="predicted"/>
<accession>A0A9W7KWM6</accession>
<evidence type="ECO:0000313" key="1">
    <source>
        <dbReference type="EMBL" id="GMI14209.1"/>
    </source>
</evidence>
<dbReference type="Proteomes" id="UP001165122">
    <property type="component" value="Unassembled WGS sequence"/>
</dbReference>
<sequence length="85" mass="9535">MTFLVCSWHTSSNINNLPRLCDQANKIDVKTEEEIQPNRNADGLLDLRNLKVNSADPGDVIVTTDSSFPKGEPSRLMQVWAFFLA</sequence>
<reference evidence="2" key="1">
    <citation type="journal article" date="2023" name="Commun. Biol.">
        <title>Genome analysis of Parmales, the sister group of diatoms, reveals the evolutionary specialization of diatoms from phago-mixotrophs to photoautotrophs.</title>
        <authorList>
            <person name="Ban H."/>
            <person name="Sato S."/>
            <person name="Yoshikawa S."/>
            <person name="Yamada K."/>
            <person name="Nakamura Y."/>
            <person name="Ichinomiya M."/>
            <person name="Sato N."/>
            <person name="Blanc-Mathieu R."/>
            <person name="Endo H."/>
            <person name="Kuwata A."/>
            <person name="Ogata H."/>
        </authorList>
    </citation>
    <scope>NUCLEOTIDE SEQUENCE [LARGE SCALE GENOMIC DNA]</scope>
    <source>
        <strain evidence="2">NIES 3700</strain>
    </source>
</reference>